<feature type="compositionally biased region" description="Acidic residues" evidence="1">
    <location>
        <begin position="377"/>
        <end position="390"/>
    </location>
</feature>
<accession>A0A507B5P3</accession>
<sequence>MSDSEELIDPLDESGDDLFGDNDVDQPSDQERAASDHGLGLDSDQEDEERYGDEDGRRSQPETKTKLVMGVHMFRHRTPKSKDGNLTSLRVPNFLKWNPQEYKADTYEPSKFDLENSLEKNPRPVVRFRKDPETGELQSNAVVYKWSDGSVTLAVGDEQYEIQTKSLAPPSDKPYQELQDAHYYAAAAQLSSNSLLIVGHVTEQYTVRPNKEIQDDALKRLTDRLAEASRSSEGDMIIRTTQDPELQKKQAELAEKERERARRRRENAAARMDGARGYNRGALSIGDLEGRRAPGAGRKRGAPGAPRQKRRRPEYDSDDDLPQGARRQDDYDMADDFIAPSDEEVSEGVDDEEEEDLLDDDDEDEAPRTKRQKTAEADDEDAEADMDDDVGPSAHDSSRRNRRHIIDDDEDEE</sequence>
<dbReference type="AlphaFoldDB" id="A0A507B5P3"/>
<organism evidence="2 3">
    <name type="scientific">Thyridium curvatum</name>
    <dbReference type="NCBI Taxonomy" id="1093900"/>
    <lineage>
        <taxon>Eukaryota</taxon>
        <taxon>Fungi</taxon>
        <taxon>Dikarya</taxon>
        <taxon>Ascomycota</taxon>
        <taxon>Pezizomycotina</taxon>
        <taxon>Sordariomycetes</taxon>
        <taxon>Sordariomycetidae</taxon>
        <taxon>Thyridiales</taxon>
        <taxon>Thyridiaceae</taxon>
        <taxon>Thyridium</taxon>
    </lineage>
</organism>
<feature type="compositionally biased region" description="Basic and acidic residues" evidence="1">
    <location>
        <begin position="245"/>
        <end position="260"/>
    </location>
</feature>
<protein>
    <recommendedName>
        <fullName evidence="4">RNA polymerase-associated protein LEO1</fullName>
    </recommendedName>
</protein>
<dbReference type="STRING" id="1093900.A0A507B5P3"/>
<feature type="compositionally biased region" description="Acidic residues" evidence="1">
    <location>
        <begin position="331"/>
        <end position="365"/>
    </location>
</feature>
<evidence type="ECO:0000256" key="1">
    <source>
        <dbReference type="SAM" id="MobiDB-lite"/>
    </source>
</evidence>
<dbReference type="RefSeq" id="XP_031000156.1">
    <property type="nucleotide sequence ID" value="XM_031134380.1"/>
</dbReference>
<feature type="region of interest" description="Disordered" evidence="1">
    <location>
        <begin position="1"/>
        <end position="68"/>
    </location>
</feature>
<dbReference type="OrthoDB" id="20844at2759"/>
<feature type="compositionally biased region" description="Basic residues" evidence="1">
    <location>
        <begin position="297"/>
        <end position="312"/>
    </location>
</feature>
<proteinExistence type="predicted"/>
<dbReference type="Pfam" id="PF04004">
    <property type="entry name" value="Leo1"/>
    <property type="match status" value="1"/>
</dbReference>
<feature type="region of interest" description="Disordered" evidence="1">
    <location>
        <begin position="226"/>
        <end position="413"/>
    </location>
</feature>
<dbReference type="InterPro" id="IPR007149">
    <property type="entry name" value="Leo1"/>
</dbReference>
<dbReference type="GO" id="GO:0006368">
    <property type="term" value="P:transcription elongation by RNA polymerase II"/>
    <property type="evidence" value="ECO:0007669"/>
    <property type="project" value="InterPro"/>
</dbReference>
<dbReference type="PANTHER" id="PTHR23146">
    <property type="entry name" value="LEO1 PROTEIN"/>
    <property type="match status" value="1"/>
</dbReference>
<evidence type="ECO:0000313" key="2">
    <source>
        <dbReference type="EMBL" id="TPX18445.1"/>
    </source>
</evidence>
<dbReference type="GO" id="GO:0016593">
    <property type="term" value="C:Cdc73/Paf1 complex"/>
    <property type="evidence" value="ECO:0007669"/>
    <property type="project" value="InterPro"/>
</dbReference>
<dbReference type="PANTHER" id="PTHR23146:SF0">
    <property type="entry name" value="RNA POLYMERASE-ASSOCIATED PROTEIN LEO1"/>
    <property type="match status" value="1"/>
</dbReference>
<reference evidence="2 3" key="1">
    <citation type="submission" date="2019-06" db="EMBL/GenBank/DDBJ databases">
        <title>Draft genome sequence of the filamentous fungus Phialemoniopsis curvata isolated from diesel fuel.</title>
        <authorList>
            <person name="Varaljay V.A."/>
            <person name="Lyon W.J."/>
            <person name="Crouch A.L."/>
            <person name="Drake C.E."/>
            <person name="Hollomon J.M."/>
            <person name="Nadeau L.J."/>
            <person name="Nunn H.S."/>
            <person name="Stevenson B.S."/>
            <person name="Bojanowski C.L."/>
            <person name="Crookes-Goodson W.J."/>
        </authorList>
    </citation>
    <scope>NUCLEOTIDE SEQUENCE [LARGE SCALE GENOMIC DNA]</scope>
    <source>
        <strain evidence="2 3">D216</strain>
    </source>
</reference>
<feature type="compositionally biased region" description="Acidic residues" evidence="1">
    <location>
        <begin position="1"/>
        <end position="28"/>
    </location>
</feature>
<dbReference type="GO" id="GO:1990269">
    <property type="term" value="F:RNA polymerase II C-terminal domain phosphoserine binding"/>
    <property type="evidence" value="ECO:0007669"/>
    <property type="project" value="TreeGrafter"/>
</dbReference>
<evidence type="ECO:0000313" key="3">
    <source>
        <dbReference type="Proteomes" id="UP000319257"/>
    </source>
</evidence>
<dbReference type="GeneID" id="41979077"/>
<evidence type="ECO:0008006" key="4">
    <source>
        <dbReference type="Google" id="ProtNLM"/>
    </source>
</evidence>
<gene>
    <name evidence="2" type="ORF">E0L32_011630</name>
</gene>
<dbReference type="Proteomes" id="UP000319257">
    <property type="component" value="Unassembled WGS sequence"/>
</dbReference>
<comment type="caution">
    <text evidence="2">The sequence shown here is derived from an EMBL/GenBank/DDBJ whole genome shotgun (WGS) entry which is preliminary data.</text>
</comment>
<keyword evidence="3" id="KW-1185">Reference proteome</keyword>
<feature type="compositionally biased region" description="Acidic residues" evidence="1">
    <location>
        <begin position="43"/>
        <end position="52"/>
    </location>
</feature>
<name>A0A507B5P3_9PEZI</name>
<dbReference type="InParanoid" id="A0A507B5P3"/>
<dbReference type="EMBL" id="SKBQ01000112">
    <property type="protein sequence ID" value="TPX18445.1"/>
    <property type="molecule type" value="Genomic_DNA"/>
</dbReference>
<dbReference type="GO" id="GO:0032968">
    <property type="term" value="P:positive regulation of transcription elongation by RNA polymerase II"/>
    <property type="evidence" value="ECO:0007669"/>
    <property type="project" value="TreeGrafter"/>
</dbReference>
<feature type="compositionally biased region" description="Basic and acidic residues" evidence="1">
    <location>
        <begin position="53"/>
        <end position="65"/>
    </location>
</feature>